<dbReference type="PANTHER" id="PTHR11751:SF29">
    <property type="entry name" value="ALANINE TRANSAMINASE"/>
    <property type="match status" value="1"/>
</dbReference>
<dbReference type="InterPro" id="IPR015424">
    <property type="entry name" value="PyrdxlP-dep_Trfase"/>
</dbReference>
<dbReference type="InterPro" id="IPR045088">
    <property type="entry name" value="ALAT1/2-like"/>
</dbReference>
<dbReference type="GO" id="GO:0030170">
    <property type="term" value="F:pyridoxal phosphate binding"/>
    <property type="evidence" value="ECO:0007669"/>
    <property type="project" value="InterPro"/>
</dbReference>
<feature type="transmembrane region" description="Helical" evidence="10">
    <location>
        <begin position="178"/>
        <end position="197"/>
    </location>
</feature>
<organism evidence="12">
    <name type="scientific">Lygus hesperus</name>
    <name type="common">Western plant bug</name>
    <dbReference type="NCBI Taxonomy" id="30085"/>
    <lineage>
        <taxon>Eukaryota</taxon>
        <taxon>Metazoa</taxon>
        <taxon>Ecdysozoa</taxon>
        <taxon>Arthropoda</taxon>
        <taxon>Hexapoda</taxon>
        <taxon>Insecta</taxon>
        <taxon>Pterygota</taxon>
        <taxon>Neoptera</taxon>
        <taxon>Paraneoptera</taxon>
        <taxon>Hemiptera</taxon>
        <taxon>Heteroptera</taxon>
        <taxon>Panheteroptera</taxon>
        <taxon>Cimicomorpha</taxon>
        <taxon>Miridae</taxon>
        <taxon>Mirini</taxon>
        <taxon>Lygus</taxon>
    </lineage>
</organism>
<evidence type="ECO:0000256" key="10">
    <source>
        <dbReference type="SAM" id="Phobius"/>
    </source>
</evidence>
<dbReference type="AlphaFoldDB" id="A0A0A9XE62"/>
<dbReference type="SUPFAM" id="SSF53383">
    <property type="entry name" value="PLP-dependent transferases"/>
    <property type="match status" value="1"/>
</dbReference>
<comment type="catalytic activity">
    <reaction evidence="9">
        <text>L-alanine + 2-oxoglutarate = pyruvate + L-glutamate</text>
        <dbReference type="Rhea" id="RHEA:19453"/>
        <dbReference type="ChEBI" id="CHEBI:15361"/>
        <dbReference type="ChEBI" id="CHEBI:16810"/>
        <dbReference type="ChEBI" id="CHEBI:29985"/>
        <dbReference type="ChEBI" id="CHEBI:57972"/>
        <dbReference type="EC" id="2.6.1.2"/>
    </reaction>
</comment>
<dbReference type="EMBL" id="GBHO01026531">
    <property type="protein sequence ID" value="JAG17073.1"/>
    <property type="molecule type" value="Transcribed_RNA"/>
</dbReference>
<dbReference type="InterPro" id="IPR015421">
    <property type="entry name" value="PyrdxlP-dep_Trfase_major"/>
</dbReference>
<dbReference type="InterPro" id="IPR004839">
    <property type="entry name" value="Aminotransferase_I/II_large"/>
</dbReference>
<protein>
    <recommendedName>
        <fullName evidence="8">alanine transaminase</fullName>
        <ecNumber evidence="8">2.6.1.2</ecNumber>
    </recommendedName>
</protein>
<keyword evidence="10" id="KW-0812">Transmembrane</keyword>
<evidence type="ECO:0000256" key="7">
    <source>
        <dbReference type="ARBA" id="ARBA00025785"/>
    </source>
</evidence>
<proteinExistence type="inferred from homology"/>
<feature type="non-terminal residue" evidence="12">
    <location>
        <position position="205"/>
    </location>
</feature>
<keyword evidence="3 12" id="KW-0032">Aminotransferase</keyword>
<dbReference type="FunFam" id="3.40.640.10:FF:000236">
    <property type="entry name" value="Alanine aminotransferase 2"/>
    <property type="match status" value="1"/>
</dbReference>
<evidence type="ECO:0000313" key="12">
    <source>
        <dbReference type="EMBL" id="JAG17073.1"/>
    </source>
</evidence>
<reference evidence="12" key="1">
    <citation type="journal article" date="2014" name="PLoS ONE">
        <title>Transcriptome-Based Identification of ABC Transporters in the Western Tarnished Plant Bug Lygus hesperus.</title>
        <authorList>
            <person name="Hull J.J."/>
            <person name="Chaney K."/>
            <person name="Geib S.M."/>
            <person name="Fabrick J.A."/>
            <person name="Brent C.S."/>
            <person name="Walsh D."/>
            <person name="Lavine L.C."/>
        </authorList>
    </citation>
    <scope>NUCLEOTIDE SEQUENCE</scope>
</reference>
<evidence type="ECO:0000256" key="1">
    <source>
        <dbReference type="ARBA" id="ARBA00001933"/>
    </source>
</evidence>
<evidence type="ECO:0000256" key="5">
    <source>
        <dbReference type="ARBA" id="ARBA00022898"/>
    </source>
</evidence>
<evidence type="ECO:0000256" key="9">
    <source>
        <dbReference type="ARBA" id="ARBA00047412"/>
    </source>
</evidence>
<comment type="subunit">
    <text evidence="2">Homodimer.</text>
</comment>
<dbReference type="EC" id="2.6.1.2" evidence="8"/>
<evidence type="ECO:0000256" key="2">
    <source>
        <dbReference type="ARBA" id="ARBA00011738"/>
    </source>
</evidence>
<dbReference type="Pfam" id="PF00155">
    <property type="entry name" value="Aminotran_1_2"/>
    <property type="match status" value="1"/>
</dbReference>
<comment type="pathway">
    <text evidence="6">Amino-acid degradation; L-alanine degradation via transaminase pathway; pyruvate from L-alanine: step 1/1.</text>
</comment>
<name>A0A0A9XE62_LYGHE</name>
<keyword evidence="4 12" id="KW-0808">Transferase</keyword>
<comment type="cofactor">
    <cofactor evidence="1">
        <name>pyridoxal 5'-phosphate</name>
        <dbReference type="ChEBI" id="CHEBI:597326"/>
    </cofactor>
</comment>
<evidence type="ECO:0000259" key="11">
    <source>
        <dbReference type="Pfam" id="PF00155"/>
    </source>
</evidence>
<evidence type="ECO:0000256" key="6">
    <source>
        <dbReference type="ARBA" id="ARBA00025708"/>
    </source>
</evidence>
<evidence type="ECO:0000256" key="3">
    <source>
        <dbReference type="ARBA" id="ARBA00022576"/>
    </source>
</evidence>
<gene>
    <name evidence="12" type="primary">GGAT2_3</name>
    <name evidence="12" type="ORF">CM83_15250</name>
</gene>
<reference evidence="12" key="2">
    <citation type="submission" date="2014-07" db="EMBL/GenBank/DDBJ databases">
        <authorList>
            <person name="Hull J."/>
        </authorList>
    </citation>
    <scope>NUCLEOTIDE SEQUENCE</scope>
</reference>
<accession>A0A0A9XE62</accession>
<keyword evidence="10" id="KW-0472">Membrane</keyword>
<dbReference type="Gene3D" id="3.40.640.10">
    <property type="entry name" value="Type I PLP-dependent aspartate aminotransferase-like (Major domain)"/>
    <property type="match status" value="1"/>
</dbReference>
<dbReference type="GO" id="GO:0042853">
    <property type="term" value="P:L-alanine catabolic process"/>
    <property type="evidence" value="ECO:0007669"/>
    <property type="project" value="UniProtKB-UniPathway"/>
</dbReference>
<comment type="similarity">
    <text evidence="7">Belongs to the class-I pyridoxal-phosphate-dependent aminotransferase family. Alanine aminotransferase subfamily.</text>
</comment>
<dbReference type="PANTHER" id="PTHR11751">
    <property type="entry name" value="ALANINE AMINOTRANSFERASE"/>
    <property type="match status" value="1"/>
</dbReference>
<dbReference type="CDD" id="cd00609">
    <property type="entry name" value="AAT_like"/>
    <property type="match status" value="1"/>
</dbReference>
<sequence>MQSTGAYTSSRGLQCIRQEVADFIYKRDGYPTHIDNIFLTDGASTGVKQWLQALITSPNDGIMCPIPQYPLYSAMLTLLNGHFIGYYMNEESGWGLDIENVRSVYQDAINRGITVRAISIINPGNPTGQSLHIDDIVAILHFAEEQDLLILVDEVYQDNIYHNNQFISFRKVLKDMKLTVRILSDVGSLVVVVAAVVGSCTHRKA</sequence>
<keyword evidence="5" id="KW-0663">Pyridoxal phosphate</keyword>
<dbReference type="GO" id="GO:0004021">
    <property type="term" value="F:L-alanine:2-oxoglutarate aminotransferase activity"/>
    <property type="evidence" value="ECO:0007669"/>
    <property type="project" value="UniProtKB-EC"/>
</dbReference>
<evidence type="ECO:0000256" key="8">
    <source>
        <dbReference type="ARBA" id="ARBA00026106"/>
    </source>
</evidence>
<feature type="domain" description="Aminotransferase class I/classII large" evidence="11">
    <location>
        <begin position="2"/>
        <end position="169"/>
    </location>
</feature>
<keyword evidence="10" id="KW-1133">Transmembrane helix</keyword>
<dbReference type="UniPathway" id="UPA00528">
    <property type="reaction ID" value="UER00586"/>
</dbReference>
<evidence type="ECO:0000256" key="4">
    <source>
        <dbReference type="ARBA" id="ARBA00022679"/>
    </source>
</evidence>